<keyword evidence="11" id="KW-0418">Kinase</keyword>
<evidence type="ECO:0000256" key="16">
    <source>
        <dbReference type="ARBA" id="ARBA00024827"/>
    </source>
</evidence>
<evidence type="ECO:0000256" key="2">
    <source>
        <dbReference type="ARBA" id="ARBA00001966"/>
    </source>
</evidence>
<evidence type="ECO:0000256" key="6">
    <source>
        <dbReference type="ARBA" id="ARBA00022485"/>
    </source>
</evidence>
<dbReference type="Pfam" id="PF02518">
    <property type="entry name" value="HATPase_c"/>
    <property type="match status" value="1"/>
</dbReference>
<dbReference type="EC" id="2.7.13.3" evidence="4"/>
<evidence type="ECO:0000256" key="5">
    <source>
        <dbReference type="ARBA" id="ARBA00017322"/>
    </source>
</evidence>
<evidence type="ECO:0000259" key="20">
    <source>
        <dbReference type="SMART" id="SM00065"/>
    </source>
</evidence>
<feature type="region of interest" description="Disordered" evidence="18">
    <location>
        <begin position="515"/>
        <end position="541"/>
    </location>
</feature>
<evidence type="ECO:0000256" key="7">
    <source>
        <dbReference type="ARBA" id="ARBA00022490"/>
    </source>
</evidence>
<dbReference type="CDD" id="cd16917">
    <property type="entry name" value="HATPase_UhpB-NarQ-NarX-like"/>
    <property type="match status" value="1"/>
</dbReference>
<keyword evidence="15" id="KW-0411">Iron-sulfur</keyword>
<reference evidence="22 23" key="1">
    <citation type="submission" date="2018-10" db="EMBL/GenBank/DDBJ databases">
        <title>Draft genome of Mycobacterium hodleri strain B.</title>
        <authorList>
            <person name="Amande T.J."/>
            <person name="Mcgenity T.J."/>
        </authorList>
    </citation>
    <scope>NUCLEOTIDE SEQUENCE [LARGE SCALE GENOMIC DNA]</scope>
    <source>
        <strain evidence="22 23">B</strain>
    </source>
</reference>
<organism evidence="22 23">
    <name type="scientific">Mycolicibacterium hodleri</name>
    <dbReference type="NCBI Taxonomy" id="49897"/>
    <lineage>
        <taxon>Bacteria</taxon>
        <taxon>Bacillati</taxon>
        <taxon>Actinomycetota</taxon>
        <taxon>Actinomycetes</taxon>
        <taxon>Mycobacteriales</taxon>
        <taxon>Mycobacteriaceae</taxon>
        <taxon>Mycolicibacterium</taxon>
    </lineage>
</organism>
<dbReference type="Pfam" id="PF01590">
    <property type="entry name" value="GAF"/>
    <property type="match status" value="1"/>
</dbReference>
<dbReference type="AlphaFoldDB" id="A0A544VSK5"/>
<comment type="cofactor">
    <cofactor evidence="2">
        <name>[4Fe-4S] cluster</name>
        <dbReference type="ChEBI" id="CHEBI:49883"/>
    </cofactor>
</comment>
<keyword evidence="14" id="KW-0902">Two-component regulatory system</keyword>
<accession>A0A544VSK5</accession>
<dbReference type="InterPro" id="IPR011712">
    <property type="entry name" value="Sig_transdc_His_kin_sub3_dim/P"/>
</dbReference>
<evidence type="ECO:0000256" key="14">
    <source>
        <dbReference type="ARBA" id="ARBA00023012"/>
    </source>
</evidence>
<evidence type="ECO:0000256" key="13">
    <source>
        <dbReference type="ARBA" id="ARBA00023004"/>
    </source>
</evidence>
<dbReference type="InterPro" id="IPR050482">
    <property type="entry name" value="Sensor_HK_TwoCompSys"/>
</dbReference>
<keyword evidence="12" id="KW-0067">ATP-binding</keyword>
<feature type="transmembrane region" description="Helical" evidence="19">
    <location>
        <begin position="103"/>
        <end position="122"/>
    </location>
</feature>
<dbReference type="InterPro" id="IPR029016">
    <property type="entry name" value="GAF-like_dom_sf"/>
</dbReference>
<evidence type="ECO:0000256" key="15">
    <source>
        <dbReference type="ARBA" id="ARBA00023014"/>
    </source>
</evidence>
<dbReference type="SUPFAM" id="SSF55781">
    <property type="entry name" value="GAF domain-like"/>
    <property type="match status" value="1"/>
</dbReference>
<dbReference type="GO" id="GO:0005524">
    <property type="term" value="F:ATP binding"/>
    <property type="evidence" value="ECO:0007669"/>
    <property type="project" value="UniProtKB-KW"/>
</dbReference>
<dbReference type="Gene3D" id="3.30.565.10">
    <property type="entry name" value="Histidine kinase-like ATPase, C-terminal domain"/>
    <property type="match status" value="1"/>
</dbReference>
<evidence type="ECO:0000313" key="23">
    <source>
        <dbReference type="Proteomes" id="UP000315759"/>
    </source>
</evidence>
<evidence type="ECO:0000256" key="10">
    <source>
        <dbReference type="ARBA" id="ARBA00022741"/>
    </source>
</evidence>
<keyword evidence="19" id="KW-1133">Transmembrane helix</keyword>
<dbReference type="PANTHER" id="PTHR24421:SF10">
    <property type="entry name" value="NITRATE_NITRITE SENSOR PROTEIN NARQ"/>
    <property type="match status" value="1"/>
</dbReference>
<dbReference type="SMART" id="SM00065">
    <property type="entry name" value="GAF"/>
    <property type="match status" value="1"/>
</dbReference>
<evidence type="ECO:0000256" key="19">
    <source>
        <dbReference type="SAM" id="Phobius"/>
    </source>
</evidence>
<comment type="function">
    <text evidence="16">Member of the two-component regulatory system NreB/NreC involved in the control of dissimilatory nitrate/nitrite reduction in response to oxygen. NreB functions as a direct oxygen sensor histidine kinase which is autophosphorylated, in the absence of oxygen, probably at the conserved histidine residue, and transfers its phosphate group probably to a conserved aspartate residue of NreC. NreB/NreC activates the expression of the nitrate (narGHJI) and nitrite (nir) reductase operons, as well as the putative nitrate transporter gene narT.</text>
</comment>
<dbReference type="Gene3D" id="3.30.450.40">
    <property type="match status" value="1"/>
</dbReference>
<evidence type="ECO:0000256" key="1">
    <source>
        <dbReference type="ARBA" id="ARBA00000085"/>
    </source>
</evidence>
<evidence type="ECO:0000259" key="21">
    <source>
        <dbReference type="SMART" id="SM00387"/>
    </source>
</evidence>
<keyword evidence="19" id="KW-0812">Transmembrane</keyword>
<evidence type="ECO:0000256" key="3">
    <source>
        <dbReference type="ARBA" id="ARBA00004496"/>
    </source>
</evidence>
<keyword evidence="19" id="KW-0472">Membrane</keyword>
<keyword evidence="15" id="KW-0479">Metal-binding</keyword>
<keyword evidence="13" id="KW-0408">Iron</keyword>
<protein>
    <recommendedName>
        <fullName evidence="5">Oxygen sensor histidine kinase NreB</fullName>
        <ecNumber evidence="4">2.7.13.3</ecNumber>
    </recommendedName>
    <alternativeName>
        <fullName evidence="17">Nitrogen regulation protein B</fullName>
    </alternativeName>
</protein>
<sequence>MNERLSTADHQQEGWFRLVPSRLLTLFLRPTARPLGWGIVVSVGFLAAETLVVLYLTRVAPENAFGAIFLLGVLVISAGWGFSLAIATSIASALVYLSFHLDGVTAALTVFLPVALLANVLAGQARLRALEADQRRREAAALATQQEALRRVATLVARGAEPAAVYPVTVTELARGLDVDHVTLVRFDADDNCTVLAAHDRPGRETLEVGERLPIDGDSITSRIRSTGSTARIDDYSELTGTIAVRMRGLGLRSGAGAPVTVDGKPRGALMVGSGMSGPMPDGTEQRVCDFADLVATAISNAETKAELKASRARVVAAADQARRGFERDLHDGAQQRIVALGLGLRTIEASVPPDDLTVRKQLDNVINGLADLYTNLQELSRGIHPAILSKGGLGPALRALGRRSVVPASVRVDLDRRFPEPVEVAAYYVVAEAMTNSAKHAKASGITIRVGLIDDALCIEVSDDGVGGATSEGGGSGIIGLRDRVEAVSGRLEVSSPVGEGTMLTATIPVAAADEPERAAVGQPTQAPGRRPDQGVAVSS</sequence>
<dbReference type="GO" id="GO:0051539">
    <property type="term" value="F:4 iron, 4 sulfur cluster binding"/>
    <property type="evidence" value="ECO:0007669"/>
    <property type="project" value="UniProtKB-KW"/>
</dbReference>
<dbReference type="SUPFAM" id="SSF55874">
    <property type="entry name" value="ATPase domain of HSP90 chaperone/DNA topoisomerase II/histidine kinase"/>
    <property type="match status" value="1"/>
</dbReference>
<dbReference type="Pfam" id="PF07730">
    <property type="entry name" value="HisKA_3"/>
    <property type="match status" value="1"/>
</dbReference>
<comment type="subcellular location">
    <subcellularLocation>
        <location evidence="3">Cytoplasm</location>
    </subcellularLocation>
</comment>
<evidence type="ECO:0000256" key="17">
    <source>
        <dbReference type="ARBA" id="ARBA00030800"/>
    </source>
</evidence>
<dbReference type="InterPro" id="IPR003018">
    <property type="entry name" value="GAF"/>
</dbReference>
<comment type="catalytic activity">
    <reaction evidence="1">
        <text>ATP + protein L-histidine = ADP + protein N-phospho-L-histidine.</text>
        <dbReference type="EC" id="2.7.13.3"/>
    </reaction>
</comment>
<dbReference type="GO" id="GO:0005737">
    <property type="term" value="C:cytoplasm"/>
    <property type="evidence" value="ECO:0007669"/>
    <property type="project" value="UniProtKB-SubCell"/>
</dbReference>
<evidence type="ECO:0000256" key="9">
    <source>
        <dbReference type="ARBA" id="ARBA00022679"/>
    </source>
</evidence>
<dbReference type="Proteomes" id="UP000315759">
    <property type="component" value="Unassembled WGS sequence"/>
</dbReference>
<evidence type="ECO:0000256" key="11">
    <source>
        <dbReference type="ARBA" id="ARBA00022777"/>
    </source>
</evidence>
<keyword evidence="7" id="KW-0963">Cytoplasm</keyword>
<keyword evidence="9" id="KW-0808">Transferase</keyword>
<dbReference type="PANTHER" id="PTHR24421">
    <property type="entry name" value="NITRATE/NITRITE SENSOR PROTEIN NARX-RELATED"/>
    <property type="match status" value="1"/>
</dbReference>
<feature type="domain" description="GAF" evidence="20">
    <location>
        <begin position="161"/>
        <end position="309"/>
    </location>
</feature>
<keyword evidence="6" id="KW-0004">4Fe-4S</keyword>
<dbReference type="GO" id="GO:0000155">
    <property type="term" value="F:phosphorelay sensor kinase activity"/>
    <property type="evidence" value="ECO:0007669"/>
    <property type="project" value="InterPro"/>
</dbReference>
<evidence type="ECO:0000256" key="12">
    <source>
        <dbReference type="ARBA" id="ARBA00022840"/>
    </source>
</evidence>
<dbReference type="RefSeq" id="WP_142555466.1">
    <property type="nucleotide sequence ID" value="NZ_VIFX01000054.1"/>
</dbReference>
<dbReference type="GO" id="GO:0016020">
    <property type="term" value="C:membrane"/>
    <property type="evidence" value="ECO:0007669"/>
    <property type="project" value="InterPro"/>
</dbReference>
<evidence type="ECO:0000256" key="4">
    <source>
        <dbReference type="ARBA" id="ARBA00012438"/>
    </source>
</evidence>
<keyword evidence="10" id="KW-0547">Nucleotide-binding</keyword>
<dbReference type="EMBL" id="VIFX01000054">
    <property type="protein sequence ID" value="TQR82974.1"/>
    <property type="molecule type" value="Genomic_DNA"/>
</dbReference>
<evidence type="ECO:0000313" key="22">
    <source>
        <dbReference type="EMBL" id="TQR82974.1"/>
    </source>
</evidence>
<dbReference type="InterPro" id="IPR003594">
    <property type="entry name" value="HATPase_dom"/>
</dbReference>
<comment type="caution">
    <text evidence="22">The sequence shown here is derived from an EMBL/GenBank/DDBJ whole genome shotgun (WGS) entry which is preliminary data.</text>
</comment>
<keyword evidence="8" id="KW-0597">Phosphoprotein</keyword>
<dbReference type="SMART" id="SM00387">
    <property type="entry name" value="HATPase_c"/>
    <property type="match status" value="1"/>
</dbReference>
<evidence type="ECO:0000256" key="8">
    <source>
        <dbReference type="ARBA" id="ARBA00022553"/>
    </source>
</evidence>
<dbReference type="PRINTS" id="PR00344">
    <property type="entry name" value="BCTRLSENSOR"/>
</dbReference>
<dbReference type="Gene3D" id="1.20.5.1930">
    <property type="match status" value="1"/>
</dbReference>
<feature type="transmembrane region" description="Helical" evidence="19">
    <location>
        <begin position="68"/>
        <end position="97"/>
    </location>
</feature>
<keyword evidence="23" id="KW-1185">Reference proteome</keyword>
<feature type="domain" description="Histidine kinase/HSP90-like ATPase" evidence="21">
    <location>
        <begin position="422"/>
        <end position="513"/>
    </location>
</feature>
<dbReference type="GO" id="GO:0046983">
    <property type="term" value="F:protein dimerization activity"/>
    <property type="evidence" value="ECO:0007669"/>
    <property type="project" value="InterPro"/>
</dbReference>
<dbReference type="InterPro" id="IPR036890">
    <property type="entry name" value="HATPase_C_sf"/>
</dbReference>
<name>A0A544VSK5_9MYCO</name>
<dbReference type="InterPro" id="IPR004358">
    <property type="entry name" value="Sig_transdc_His_kin-like_C"/>
</dbReference>
<feature type="transmembrane region" description="Helical" evidence="19">
    <location>
        <begin position="35"/>
        <end position="56"/>
    </location>
</feature>
<proteinExistence type="predicted"/>
<evidence type="ECO:0000256" key="18">
    <source>
        <dbReference type="SAM" id="MobiDB-lite"/>
    </source>
</evidence>
<gene>
    <name evidence="22" type="ORF">D8S82_29370</name>
</gene>